<dbReference type="Proteomes" id="UP000325945">
    <property type="component" value="Unassembled WGS sequence"/>
</dbReference>
<dbReference type="EMBL" id="ML741776">
    <property type="protein sequence ID" value="KAE8330001.1"/>
    <property type="molecule type" value="Genomic_DNA"/>
</dbReference>
<name>A0A5N6X9S6_9EURO</name>
<proteinExistence type="predicted"/>
<evidence type="ECO:0000313" key="1">
    <source>
        <dbReference type="EMBL" id="KAE8330001.1"/>
    </source>
</evidence>
<keyword evidence="2" id="KW-1185">Reference proteome</keyword>
<sequence length="87" mass="9784">MNTITSFSDIDTHTSPASRIAILAFSSHHCACSCPRSYIFCKHSRGKSNLWTMLISADRMQRLGGLFKRVLSGRYEYGIGCRRCHGL</sequence>
<feature type="non-terminal residue" evidence="1">
    <location>
        <position position="87"/>
    </location>
</feature>
<accession>A0A5N6X9S6</accession>
<protein>
    <submittedName>
        <fullName evidence="1">Uncharacterized protein</fullName>
    </submittedName>
</protein>
<evidence type="ECO:0000313" key="2">
    <source>
        <dbReference type="Proteomes" id="UP000325945"/>
    </source>
</evidence>
<dbReference type="AlphaFoldDB" id="A0A5N6X9S6"/>
<reference evidence="2" key="1">
    <citation type="submission" date="2019-04" db="EMBL/GenBank/DDBJ databases">
        <title>Friends and foes A comparative genomics studyof 23 Aspergillus species from section Flavi.</title>
        <authorList>
            <consortium name="DOE Joint Genome Institute"/>
            <person name="Kjaerbolling I."/>
            <person name="Vesth T."/>
            <person name="Frisvad J.C."/>
            <person name="Nybo J.L."/>
            <person name="Theobald S."/>
            <person name="Kildgaard S."/>
            <person name="Isbrandt T."/>
            <person name="Kuo A."/>
            <person name="Sato A."/>
            <person name="Lyhne E.K."/>
            <person name="Kogle M.E."/>
            <person name="Wiebenga A."/>
            <person name="Kun R.S."/>
            <person name="Lubbers R.J."/>
            <person name="Makela M.R."/>
            <person name="Barry K."/>
            <person name="Chovatia M."/>
            <person name="Clum A."/>
            <person name="Daum C."/>
            <person name="Haridas S."/>
            <person name="He G."/>
            <person name="LaButti K."/>
            <person name="Lipzen A."/>
            <person name="Mondo S."/>
            <person name="Riley R."/>
            <person name="Salamov A."/>
            <person name="Simmons B.A."/>
            <person name="Magnuson J.K."/>
            <person name="Henrissat B."/>
            <person name="Mortensen U.H."/>
            <person name="Larsen T.O."/>
            <person name="Devries R.P."/>
            <person name="Grigoriev I.V."/>
            <person name="Machida M."/>
            <person name="Baker S.E."/>
            <person name="Andersen M.R."/>
        </authorList>
    </citation>
    <scope>NUCLEOTIDE SEQUENCE [LARGE SCALE GENOMIC DNA]</scope>
    <source>
        <strain evidence="2">CBS 130017</strain>
    </source>
</reference>
<organism evidence="1 2">
    <name type="scientific">Aspergillus sergii</name>
    <dbReference type="NCBI Taxonomy" id="1034303"/>
    <lineage>
        <taxon>Eukaryota</taxon>
        <taxon>Fungi</taxon>
        <taxon>Dikarya</taxon>
        <taxon>Ascomycota</taxon>
        <taxon>Pezizomycotina</taxon>
        <taxon>Eurotiomycetes</taxon>
        <taxon>Eurotiomycetidae</taxon>
        <taxon>Eurotiales</taxon>
        <taxon>Aspergillaceae</taxon>
        <taxon>Aspergillus</taxon>
        <taxon>Aspergillus subgen. Circumdati</taxon>
    </lineage>
</organism>
<gene>
    <name evidence="1" type="ORF">BDV39DRAFT_171118</name>
</gene>